<evidence type="ECO:0008006" key="6">
    <source>
        <dbReference type="Google" id="ProtNLM"/>
    </source>
</evidence>
<dbReference type="PANTHER" id="PTHR46771">
    <property type="entry name" value="DETERIN"/>
    <property type="match status" value="1"/>
</dbReference>
<dbReference type="SMART" id="SM00238">
    <property type="entry name" value="BIR"/>
    <property type="match status" value="1"/>
</dbReference>
<dbReference type="eggNOG" id="KOG1101">
    <property type="taxonomic scope" value="Eukaryota"/>
</dbReference>
<dbReference type="InterPro" id="IPR051190">
    <property type="entry name" value="Baculoviral_IAP"/>
</dbReference>
<dbReference type="RefSeq" id="XP_002850273.1">
    <property type="nucleotide sequence ID" value="XM_002850227.1"/>
</dbReference>
<accession>C5FC66</accession>
<feature type="compositionally biased region" description="Basic residues" evidence="3">
    <location>
        <begin position="374"/>
        <end position="389"/>
    </location>
</feature>
<evidence type="ECO:0000256" key="2">
    <source>
        <dbReference type="ARBA" id="ARBA00022833"/>
    </source>
</evidence>
<name>C5FC66_ARTOC</name>
<dbReference type="GeneID" id="9225414"/>
<dbReference type="InterPro" id="IPR001370">
    <property type="entry name" value="BIR_rpt"/>
</dbReference>
<dbReference type="HOGENOM" id="CLU_010318_1_0_1"/>
<gene>
    <name evidence="4" type="ORF">MCYG_00377</name>
</gene>
<dbReference type="STRING" id="554155.C5FC66"/>
<dbReference type="Pfam" id="PF00653">
    <property type="entry name" value="BIR"/>
    <property type="match status" value="1"/>
</dbReference>
<feature type="compositionally biased region" description="Basic residues" evidence="3">
    <location>
        <begin position="336"/>
        <end position="350"/>
    </location>
</feature>
<dbReference type="AlphaFoldDB" id="C5FC66"/>
<dbReference type="VEuPathDB" id="FungiDB:MCYG_00377"/>
<dbReference type="PROSITE" id="PS50143">
    <property type="entry name" value="BIR_REPEAT_2"/>
    <property type="match status" value="1"/>
</dbReference>
<feature type="compositionally biased region" description="Basic residues" evidence="3">
    <location>
        <begin position="472"/>
        <end position="483"/>
    </location>
</feature>
<proteinExistence type="predicted"/>
<dbReference type="EMBL" id="DS995701">
    <property type="protein sequence ID" value="EEQ27489.1"/>
    <property type="molecule type" value="Genomic_DNA"/>
</dbReference>
<dbReference type="OrthoDB" id="2196114at2759"/>
<feature type="compositionally biased region" description="Basic residues" evidence="3">
    <location>
        <begin position="261"/>
        <end position="275"/>
    </location>
</feature>
<dbReference type="CDD" id="cd00022">
    <property type="entry name" value="BIR"/>
    <property type="match status" value="1"/>
</dbReference>
<dbReference type="SUPFAM" id="SSF57924">
    <property type="entry name" value="Inhibitor of apoptosis (IAP) repeat"/>
    <property type="match status" value="1"/>
</dbReference>
<reference evidence="5" key="1">
    <citation type="journal article" date="2012" name="MBio">
        <title>Comparative genome analysis of Trichophyton rubrum and related dermatophytes reveals candidate genes involved in infection.</title>
        <authorList>
            <person name="Martinez D.A."/>
            <person name="Oliver B.G."/>
            <person name="Graeser Y."/>
            <person name="Goldberg J.M."/>
            <person name="Li W."/>
            <person name="Martinez-Rossi N.M."/>
            <person name="Monod M."/>
            <person name="Shelest E."/>
            <person name="Barton R.C."/>
            <person name="Birch E."/>
            <person name="Brakhage A.A."/>
            <person name="Chen Z."/>
            <person name="Gurr S.J."/>
            <person name="Heiman D."/>
            <person name="Heitman J."/>
            <person name="Kosti I."/>
            <person name="Rossi A."/>
            <person name="Saif S."/>
            <person name="Samalova M."/>
            <person name="Saunders C.W."/>
            <person name="Shea T."/>
            <person name="Summerbell R.C."/>
            <person name="Xu J."/>
            <person name="Young S."/>
            <person name="Zeng Q."/>
            <person name="Birren B.W."/>
            <person name="Cuomo C.A."/>
            <person name="White T.C."/>
        </authorList>
    </citation>
    <scope>NUCLEOTIDE SEQUENCE [LARGE SCALE GENOMIC DNA]</scope>
    <source>
        <strain evidence="5">ATCC MYA-4605 / CBS 113480</strain>
    </source>
</reference>
<feature type="region of interest" description="Disordered" evidence="3">
    <location>
        <begin position="210"/>
        <end position="410"/>
    </location>
</feature>
<protein>
    <recommendedName>
        <fullName evidence="6">Chromosome segregation protein BIR1</fullName>
    </recommendedName>
</protein>
<keyword evidence="2" id="KW-0862">Zinc</keyword>
<feature type="compositionally biased region" description="Basic and acidic residues" evidence="3">
    <location>
        <begin position="597"/>
        <end position="606"/>
    </location>
</feature>
<dbReference type="OMA" id="DEHYNRS"/>
<feature type="compositionally biased region" description="Basic and acidic residues" evidence="3">
    <location>
        <begin position="325"/>
        <end position="335"/>
    </location>
</feature>
<dbReference type="Gene3D" id="1.10.1170.10">
    <property type="entry name" value="Inhibitor Of Apoptosis Protein (2mihbC-IAP-1), Chain A"/>
    <property type="match status" value="1"/>
</dbReference>
<feature type="compositionally biased region" description="Basic residues" evidence="3">
    <location>
        <begin position="210"/>
        <end position="219"/>
    </location>
</feature>
<sequence>MTSSNDLLTAAGRRATFDVAHLSSSGEELTWPYTAPSPDELAHAGFYYTPTALSPDNTTCFLCERSLDGWEEGDDPFAEHLHFSPECGWAIIMSIAQKTSDPAQIEDPTSAKIVDARRATFFSWPHDGKRGWLKQGGIFARMKRVMIWSAVPTANSPWMDGSQKIILCTSKDYSVPLLVRYANLRISDEHYRRSSDCSFFEFAKLPKKSSKSSRGKAVRGSKASRLSTQSNATTVSEAPTVDFDDTMDQSIMSQGGTRTVKAPKKTTKSKARSAKSKKDEEVDIPSQLDIGEQHDREALTPQGNPSRGIKRKSEAIGGTEGNNSEDDHQPHPEQKPRKKRATATRTKKAQRTTSSTVDYAEPTDDELGLETAPKPKRGRKKGSTSRVRKSSIASNISAAPSTAQIPNDAQIDAELEADLYKDLSTEGIASKTVEKAPSKQRVSSVSIASGHRKVSLKDEDLEELPKPEVQKKNTKKKATKKHTSTSTVDRLPASELDQMNSEADVDMDEPVVSIPIQTQDAGKAQSEEPALQPKKTKQSKKIKTTTGTTKGRKKRADSNDVNDIDPSEMSAPTENTASNREEPMPRLSNGGNSNNNREADIAERAKGRGSSSQNPDSETQHRKKRGSTQEEPITRRPSKQIQQAQASPPTLDPSTNLSPRECTPVSSPRSSDAENQPPSSKPLTISKTQPHTASQPTKAPLATKTPILSPSKGEPRSRQLTTADPWEPVDLDEAFLPDSTEKENVSLTDILHAAKDGITSPEKRMSIEEWIFWNAEKGEEKLRNECERVVGIFEREGGRAMHALNGIECID</sequence>
<evidence type="ECO:0000313" key="4">
    <source>
        <dbReference type="EMBL" id="EEQ27489.1"/>
    </source>
</evidence>
<dbReference type="Proteomes" id="UP000002035">
    <property type="component" value="Unassembled WGS sequence"/>
</dbReference>
<feature type="compositionally biased region" description="Basic and acidic residues" evidence="3">
    <location>
        <begin position="455"/>
        <end position="471"/>
    </location>
</feature>
<dbReference type="GO" id="GO:0046872">
    <property type="term" value="F:metal ion binding"/>
    <property type="evidence" value="ECO:0007669"/>
    <property type="project" value="UniProtKB-KW"/>
</dbReference>
<keyword evidence="5" id="KW-1185">Reference proteome</keyword>
<evidence type="ECO:0000256" key="3">
    <source>
        <dbReference type="SAM" id="MobiDB-lite"/>
    </source>
</evidence>
<feature type="compositionally biased region" description="Polar residues" evidence="3">
    <location>
        <begin position="639"/>
        <end position="697"/>
    </location>
</feature>
<feature type="compositionally biased region" description="Polar residues" evidence="3">
    <location>
        <begin position="224"/>
        <end position="237"/>
    </location>
</feature>
<feature type="region of interest" description="Disordered" evidence="3">
    <location>
        <begin position="428"/>
        <end position="729"/>
    </location>
</feature>
<organism evidence="4 5">
    <name type="scientific">Arthroderma otae (strain ATCC MYA-4605 / CBS 113480)</name>
    <name type="common">Microsporum canis</name>
    <dbReference type="NCBI Taxonomy" id="554155"/>
    <lineage>
        <taxon>Eukaryota</taxon>
        <taxon>Fungi</taxon>
        <taxon>Dikarya</taxon>
        <taxon>Ascomycota</taxon>
        <taxon>Pezizomycotina</taxon>
        <taxon>Eurotiomycetes</taxon>
        <taxon>Eurotiomycetidae</taxon>
        <taxon>Onygenales</taxon>
        <taxon>Arthrodermataceae</taxon>
        <taxon>Microsporum</taxon>
    </lineage>
</organism>
<feature type="compositionally biased region" description="Basic residues" evidence="3">
    <location>
        <begin position="534"/>
        <end position="543"/>
    </location>
</feature>
<dbReference type="PANTHER" id="PTHR46771:SF5">
    <property type="entry name" value="DETERIN"/>
    <property type="match status" value="1"/>
</dbReference>
<keyword evidence="1" id="KW-0479">Metal-binding</keyword>
<evidence type="ECO:0000256" key="1">
    <source>
        <dbReference type="ARBA" id="ARBA00022723"/>
    </source>
</evidence>
<evidence type="ECO:0000313" key="5">
    <source>
        <dbReference type="Proteomes" id="UP000002035"/>
    </source>
</evidence>
<feature type="compositionally biased region" description="Low complexity" evidence="3">
    <location>
        <begin position="390"/>
        <end position="403"/>
    </location>
</feature>
<feature type="compositionally biased region" description="Polar residues" evidence="3">
    <location>
        <begin position="248"/>
        <end position="257"/>
    </location>
</feature>